<dbReference type="AlphaFoldDB" id="A0A811RYM0"/>
<reference evidence="1" key="1">
    <citation type="submission" date="2020-10" db="EMBL/GenBank/DDBJ databases">
        <authorList>
            <person name="Han B."/>
            <person name="Lu T."/>
            <person name="Zhao Q."/>
            <person name="Huang X."/>
            <person name="Zhao Y."/>
        </authorList>
    </citation>
    <scope>NUCLEOTIDE SEQUENCE</scope>
</reference>
<accession>A0A811RYM0</accession>
<name>A0A811RYM0_9POAL</name>
<proteinExistence type="predicted"/>
<protein>
    <submittedName>
        <fullName evidence="1">Uncharacterized protein</fullName>
    </submittedName>
</protein>
<evidence type="ECO:0000313" key="1">
    <source>
        <dbReference type="EMBL" id="CAD6335095.1"/>
    </source>
</evidence>
<comment type="caution">
    <text evidence="1">The sequence shown here is derived from an EMBL/GenBank/DDBJ whole genome shotgun (WGS) entry which is preliminary data.</text>
</comment>
<dbReference type="EMBL" id="CAJGYO010000017">
    <property type="protein sequence ID" value="CAD6335095.1"/>
    <property type="molecule type" value="Genomic_DNA"/>
</dbReference>
<gene>
    <name evidence="1" type="ORF">NCGR_LOCUS59193</name>
</gene>
<sequence length="257" mass="28541">MQYIDVNAATTDIAGNCGANQLSSNVILAALIWSSRHRQALPRRWLSARQAPHMNLQPCTNASSWSMMCPVTHRPSSAGAPHCPCSANSGMQNRTSCPAGTSRTWVRIDAGAHVHDRYQQFWTVFGGAQCESQPTWLPELAALESNCKAIATLRHYSLYYHMHITTADTCVILKGHAFPNTMYLQVWRSLVYLSKGMKLFSSAFQMFEHVNSLQKLVATTLGVLMQHSLCLWRSEMIENSRLVPSSCIGQPKSALSI</sequence>
<dbReference type="Proteomes" id="UP000604825">
    <property type="component" value="Unassembled WGS sequence"/>
</dbReference>
<keyword evidence="2" id="KW-1185">Reference proteome</keyword>
<organism evidence="1 2">
    <name type="scientific">Miscanthus lutarioriparius</name>
    <dbReference type="NCBI Taxonomy" id="422564"/>
    <lineage>
        <taxon>Eukaryota</taxon>
        <taxon>Viridiplantae</taxon>
        <taxon>Streptophyta</taxon>
        <taxon>Embryophyta</taxon>
        <taxon>Tracheophyta</taxon>
        <taxon>Spermatophyta</taxon>
        <taxon>Magnoliopsida</taxon>
        <taxon>Liliopsida</taxon>
        <taxon>Poales</taxon>
        <taxon>Poaceae</taxon>
        <taxon>PACMAD clade</taxon>
        <taxon>Panicoideae</taxon>
        <taxon>Andropogonodae</taxon>
        <taxon>Andropogoneae</taxon>
        <taxon>Saccharinae</taxon>
        <taxon>Miscanthus</taxon>
    </lineage>
</organism>
<evidence type="ECO:0000313" key="2">
    <source>
        <dbReference type="Proteomes" id="UP000604825"/>
    </source>
</evidence>